<comment type="caution">
    <text evidence="1">The sequence shown here is derived from an EMBL/GenBank/DDBJ whole genome shotgun (WGS) entry which is preliminary data.</text>
</comment>
<evidence type="ECO:0000313" key="1">
    <source>
        <dbReference type="EMBL" id="CAF3987224.1"/>
    </source>
</evidence>
<gene>
    <name evidence="1" type="ORF">OTI717_LOCUS28275</name>
</gene>
<name>A0A819MXI6_9BILA</name>
<dbReference type="AlphaFoldDB" id="A0A819MXI6"/>
<dbReference type="Proteomes" id="UP000663823">
    <property type="component" value="Unassembled WGS sequence"/>
</dbReference>
<accession>A0A819MXI6</accession>
<organism evidence="1 2">
    <name type="scientific">Rotaria sordida</name>
    <dbReference type="NCBI Taxonomy" id="392033"/>
    <lineage>
        <taxon>Eukaryota</taxon>
        <taxon>Metazoa</taxon>
        <taxon>Spiralia</taxon>
        <taxon>Gnathifera</taxon>
        <taxon>Rotifera</taxon>
        <taxon>Eurotatoria</taxon>
        <taxon>Bdelloidea</taxon>
        <taxon>Philodinida</taxon>
        <taxon>Philodinidae</taxon>
        <taxon>Rotaria</taxon>
    </lineage>
</organism>
<proteinExistence type="predicted"/>
<evidence type="ECO:0000313" key="2">
    <source>
        <dbReference type="Proteomes" id="UP000663823"/>
    </source>
</evidence>
<sequence length="163" mass="19888">MTTFSANIEEFILLELFLQRLTSNSKLHRLYLNNRAYYIDDDKHFFIDGNRWQPIVLNLDEFHCSLRVRVLDFSDHRCESDFNYDIYYLHTIPYRFSHLHIHSFDRIITTTTNELINSLPYRYVTSLDCTRATLQVYLNFMLEYRLNIKELNIYINVWDVNRK</sequence>
<reference evidence="1" key="1">
    <citation type="submission" date="2021-02" db="EMBL/GenBank/DDBJ databases">
        <authorList>
            <person name="Nowell W R."/>
        </authorList>
    </citation>
    <scope>NUCLEOTIDE SEQUENCE</scope>
</reference>
<dbReference type="EMBL" id="CAJOAX010006650">
    <property type="protein sequence ID" value="CAF3987224.1"/>
    <property type="molecule type" value="Genomic_DNA"/>
</dbReference>
<protein>
    <submittedName>
        <fullName evidence="1">Uncharacterized protein</fullName>
    </submittedName>
</protein>